<dbReference type="Pfam" id="PF05020">
    <property type="entry name" value="zf-NPL4"/>
    <property type="match status" value="1"/>
</dbReference>
<dbReference type="GO" id="GO:0006511">
    <property type="term" value="P:ubiquitin-dependent protein catabolic process"/>
    <property type="evidence" value="ECO:0007669"/>
    <property type="project" value="InterPro"/>
</dbReference>
<keyword evidence="3" id="KW-1185">Reference proteome</keyword>
<dbReference type="InterPro" id="IPR016563">
    <property type="entry name" value="Npl4"/>
</dbReference>
<proteinExistence type="predicted"/>
<feature type="domain" description="NPL4 zinc-binding putative" evidence="1">
    <location>
        <begin position="22"/>
        <end position="95"/>
    </location>
</feature>
<dbReference type="AlphaFoldDB" id="A0A2G9TAF4"/>
<evidence type="ECO:0000313" key="2">
    <source>
        <dbReference type="EMBL" id="PIO54956.1"/>
    </source>
</evidence>
<protein>
    <recommendedName>
        <fullName evidence="1">NPL4 zinc-binding putative domain-containing protein</fullName>
    </recommendedName>
</protein>
<accession>A0A2G9TAF4</accession>
<dbReference type="EMBL" id="KZ390463">
    <property type="protein sequence ID" value="PIO54956.1"/>
    <property type="molecule type" value="Genomic_DNA"/>
</dbReference>
<reference evidence="2 3" key="1">
    <citation type="submission" date="2015-09" db="EMBL/GenBank/DDBJ databases">
        <title>Draft genome of the parasitic nematode Teladorsagia circumcincta isolate WARC Sus (inbred).</title>
        <authorList>
            <person name="Mitreva M."/>
        </authorList>
    </citation>
    <scope>NUCLEOTIDE SEQUENCE [LARGE SCALE GENOMIC DNA]</scope>
    <source>
        <strain evidence="2 3">S</strain>
    </source>
</reference>
<organism evidence="2 3">
    <name type="scientific">Teladorsagia circumcincta</name>
    <name type="common">Brown stomach worm</name>
    <name type="synonym">Ostertagia circumcincta</name>
    <dbReference type="NCBI Taxonomy" id="45464"/>
    <lineage>
        <taxon>Eukaryota</taxon>
        <taxon>Metazoa</taxon>
        <taxon>Ecdysozoa</taxon>
        <taxon>Nematoda</taxon>
        <taxon>Chromadorea</taxon>
        <taxon>Rhabditida</taxon>
        <taxon>Rhabditina</taxon>
        <taxon>Rhabditomorpha</taxon>
        <taxon>Strongyloidea</taxon>
        <taxon>Trichostrongylidae</taxon>
        <taxon>Teladorsagia</taxon>
    </lineage>
</organism>
<dbReference type="PANTHER" id="PTHR12710">
    <property type="entry name" value="NUCLEAR PROTEIN LOCALIZATION 4"/>
    <property type="match status" value="1"/>
</dbReference>
<feature type="non-terminal residue" evidence="2">
    <location>
        <position position="1"/>
    </location>
</feature>
<dbReference type="GO" id="GO:0005634">
    <property type="term" value="C:nucleus"/>
    <property type="evidence" value="ECO:0007669"/>
    <property type="project" value="TreeGrafter"/>
</dbReference>
<dbReference type="InterPro" id="IPR007716">
    <property type="entry name" value="NPL4_Zn-bd_put"/>
</dbReference>
<feature type="non-terminal residue" evidence="2">
    <location>
        <position position="95"/>
    </location>
</feature>
<dbReference type="OrthoDB" id="10251089at2759"/>
<dbReference type="GO" id="GO:0043130">
    <property type="term" value="F:ubiquitin binding"/>
    <property type="evidence" value="ECO:0007669"/>
    <property type="project" value="TreeGrafter"/>
</dbReference>
<dbReference type="Proteomes" id="UP000230423">
    <property type="component" value="Unassembled WGS sequence"/>
</dbReference>
<dbReference type="GO" id="GO:0031625">
    <property type="term" value="F:ubiquitin protein ligase binding"/>
    <property type="evidence" value="ECO:0007669"/>
    <property type="project" value="TreeGrafter"/>
</dbReference>
<name>A0A2G9TAF4_TELCI</name>
<evidence type="ECO:0000259" key="1">
    <source>
        <dbReference type="Pfam" id="PF05020"/>
    </source>
</evidence>
<gene>
    <name evidence="2" type="ORF">TELCIR_23669</name>
</gene>
<sequence>QASRWLEFANEKSEGLSWDLEEPYDEDYLKSKDIKHMSFHAHVRKLTSGHGKGSQLKRPLENIRCTIDLNCPAHKPYPKGVCTKCKPPVMTLNRQ</sequence>
<evidence type="ECO:0000313" key="3">
    <source>
        <dbReference type="Proteomes" id="UP000230423"/>
    </source>
</evidence>
<dbReference type="PANTHER" id="PTHR12710:SF0">
    <property type="entry name" value="NUCLEAR PROTEIN LOCALIZATION PROTEIN 4 HOMOLOG"/>
    <property type="match status" value="1"/>
</dbReference>